<comment type="caution">
    <text evidence="3">The sequence shown here is derived from an EMBL/GenBank/DDBJ whole genome shotgun (WGS) entry which is preliminary data.</text>
</comment>
<keyword evidence="4" id="KW-1185">Reference proteome</keyword>
<feature type="region of interest" description="Disordered" evidence="2">
    <location>
        <begin position="141"/>
        <end position="162"/>
    </location>
</feature>
<dbReference type="PANTHER" id="PTHR34297">
    <property type="entry name" value="HYPOTHETICAL CYTOSOLIC PROTEIN-RELATED"/>
    <property type="match status" value="1"/>
</dbReference>
<protein>
    <submittedName>
        <fullName evidence="3">Asp23/Gls24 family envelope stress response protein</fullName>
    </submittedName>
</protein>
<evidence type="ECO:0000313" key="4">
    <source>
        <dbReference type="Proteomes" id="UP001387100"/>
    </source>
</evidence>
<name>A0ABU8RFF9_9ACTN</name>
<feature type="compositionally biased region" description="Acidic residues" evidence="2">
    <location>
        <begin position="145"/>
        <end position="154"/>
    </location>
</feature>
<reference evidence="3 4" key="1">
    <citation type="journal article" date="2017" name="Int. J. Syst. Evol. Microbiol.">
        <title>Pseudokineococcus basanitobsidens sp. nov., isolated from volcanic rock.</title>
        <authorList>
            <person name="Lee D.W."/>
            <person name="Park M.Y."/>
            <person name="Kim J.J."/>
            <person name="Kim B.S."/>
        </authorList>
    </citation>
    <scope>NUCLEOTIDE SEQUENCE [LARGE SCALE GENOMIC DNA]</scope>
    <source>
        <strain evidence="3 4">DSM 103726</strain>
    </source>
</reference>
<organism evidence="3 4">
    <name type="scientific">Pseudokineococcus basanitobsidens</name>
    <dbReference type="NCBI Taxonomy" id="1926649"/>
    <lineage>
        <taxon>Bacteria</taxon>
        <taxon>Bacillati</taxon>
        <taxon>Actinomycetota</taxon>
        <taxon>Actinomycetes</taxon>
        <taxon>Kineosporiales</taxon>
        <taxon>Kineosporiaceae</taxon>
        <taxon>Pseudokineococcus</taxon>
    </lineage>
</organism>
<dbReference type="EMBL" id="JBBIAA010000001">
    <property type="protein sequence ID" value="MEJ5943809.1"/>
    <property type="molecule type" value="Genomic_DNA"/>
</dbReference>
<evidence type="ECO:0000313" key="3">
    <source>
        <dbReference type="EMBL" id="MEJ5943809.1"/>
    </source>
</evidence>
<dbReference type="PANTHER" id="PTHR34297:SF3">
    <property type="entry name" value="ALKALINE SHOCK PROTEIN 23"/>
    <property type="match status" value="1"/>
</dbReference>
<evidence type="ECO:0000256" key="1">
    <source>
        <dbReference type="ARBA" id="ARBA00005721"/>
    </source>
</evidence>
<feature type="region of interest" description="Disordered" evidence="2">
    <location>
        <begin position="1"/>
        <end position="31"/>
    </location>
</feature>
<gene>
    <name evidence="3" type="ORF">WDZ17_00685</name>
</gene>
<sequence length="162" mass="16552">MSEQSTRSQSPAQQGKGGSAQGGDSALQTSRGTTTIADQVVSKIAGIAAKDVAGVHALGGGAARAFGSIRERIPGASTNHSQGVTVEVGEKEAAADVSLIAEYGVAIADLASGVRRNIISSVERMTGLKVTEVNVEVTDVFIPGQDDDSDDDSADERPSRVQ</sequence>
<dbReference type="Proteomes" id="UP001387100">
    <property type="component" value="Unassembled WGS sequence"/>
</dbReference>
<dbReference type="InterPro" id="IPR005531">
    <property type="entry name" value="Asp23"/>
</dbReference>
<dbReference type="Pfam" id="PF03780">
    <property type="entry name" value="Asp23"/>
    <property type="match status" value="1"/>
</dbReference>
<accession>A0ABU8RFF9</accession>
<comment type="similarity">
    <text evidence="1">Belongs to the asp23 family.</text>
</comment>
<evidence type="ECO:0000256" key="2">
    <source>
        <dbReference type="SAM" id="MobiDB-lite"/>
    </source>
</evidence>
<proteinExistence type="inferred from homology"/>
<dbReference type="RefSeq" id="WP_339573201.1">
    <property type="nucleotide sequence ID" value="NZ_JBBIAA010000001.1"/>
</dbReference>